<dbReference type="SUPFAM" id="SSF53383">
    <property type="entry name" value="PLP-dependent transferases"/>
    <property type="match status" value="1"/>
</dbReference>
<dbReference type="EMBL" id="UINC01077836">
    <property type="protein sequence ID" value="SVC18339.1"/>
    <property type="molecule type" value="Genomic_DNA"/>
</dbReference>
<evidence type="ECO:0000256" key="5">
    <source>
        <dbReference type="ARBA" id="ARBA00022898"/>
    </source>
</evidence>
<evidence type="ECO:0000256" key="4">
    <source>
        <dbReference type="ARBA" id="ARBA00022679"/>
    </source>
</evidence>
<dbReference type="NCBIfam" id="TIGR01979">
    <property type="entry name" value="sufS"/>
    <property type="match status" value="1"/>
</dbReference>
<evidence type="ECO:0000256" key="2">
    <source>
        <dbReference type="ARBA" id="ARBA00010447"/>
    </source>
</evidence>
<accession>A0A382K2H4</accession>
<dbReference type="Gene3D" id="3.90.1150.10">
    <property type="entry name" value="Aspartate Aminotransferase, domain 1"/>
    <property type="match status" value="1"/>
</dbReference>
<feature type="non-terminal residue" evidence="8">
    <location>
        <position position="351"/>
    </location>
</feature>
<protein>
    <recommendedName>
        <fullName evidence="3">cysteine desulfurase</fullName>
        <ecNumber evidence="3">2.8.1.7</ecNumber>
    </recommendedName>
</protein>
<dbReference type="InterPro" id="IPR016454">
    <property type="entry name" value="Cysteine_dSase"/>
</dbReference>
<organism evidence="8">
    <name type="scientific">marine metagenome</name>
    <dbReference type="NCBI Taxonomy" id="408172"/>
    <lineage>
        <taxon>unclassified sequences</taxon>
        <taxon>metagenomes</taxon>
        <taxon>ecological metagenomes</taxon>
    </lineage>
</organism>
<dbReference type="InterPro" id="IPR015422">
    <property type="entry name" value="PyrdxlP-dep_Trfase_small"/>
</dbReference>
<dbReference type="EC" id="2.8.1.7" evidence="3"/>
<keyword evidence="4" id="KW-0808">Transferase</keyword>
<sequence length="351" mass="38286">MPSPSVLSDWAALRNRFPALSQEVGGKPLVYLDSAATSQKPRCVIEAVSRFYEKDNANVHRGIHELSRRATVAYEEAREKLASFIGAAEAEELVWTRGTTEAINLVAGSWGFANVGEGDEILLSTMEHHSNIVPWQLLAQRTGARLRYIEMDEQGHLAIENLTTLFTDRTRIVAFSHISNALGTVNPVRTIVDLAKSVGALVLIDGAQAVPHRRVNVQELGCDFYTFSGHKMCGPTGIGALWARRDLFESMPPYHGGGEMIHVVGKQTSTWAEIPHKFEAGTPNIAGAIALGVAADFLDEIGFDTIAEHERSVLTYALNRLAELDGIQIYGPKDPSERSGVISFSMGDAHP</sequence>
<evidence type="ECO:0000256" key="1">
    <source>
        <dbReference type="ARBA" id="ARBA00001933"/>
    </source>
</evidence>
<comment type="catalytic activity">
    <reaction evidence="6">
        <text>(sulfur carrier)-H + L-cysteine = (sulfur carrier)-SH + L-alanine</text>
        <dbReference type="Rhea" id="RHEA:43892"/>
        <dbReference type="Rhea" id="RHEA-COMP:14737"/>
        <dbReference type="Rhea" id="RHEA-COMP:14739"/>
        <dbReference type="ChEBI" id="CHEBI:29917"/>
        <dbReference type="ChEBI" id="CHEBI:35235"/>
        <dbReference type="ChEBI" id="CHEBI:57972"/>
        <dbReference type="ChEBI" id="CHEBI:64428"/>
        <dbReference type="EC" id="2.8.1.7"/>
    </reaction>
</comment>
<evidence type="ECO:0000313" key="8">
    <source>
        <dbReference type="EMBL" id="SVC18339.1"/>
    </source>
</evidence>
<keyword evidence="5" id="KW-0663">Pyridoxal phosphate</keyword>
<dbReference type="InterPro" id="IPR010970">
    <property type="entry name" value="Cys_dSase_SufS"/>
</dbReference>
<dbReference type="PANTHER" id="PTHR43586">
    <property type="entry name" value="CYSTEINE DESULFURASE"/>
    <property type="match status" value="1"/>
</dbReference>
<dbReference type="PROSITE" id="PS00595">
    <property type="entry name" value="AA_TRANSFER_CLASS_5"/>
    <property type="match status" value="1"/>
</dbReference>
<dbReference type="Pfam" id="PF00266">
    <property type="entry name" value="Aminotran_5"/>
    <property type="match status" value="1"/>
</dbReference>
<evidence type="ECO:0000256" key="3">
    <source>
        <dbReference type="ARBA" id="ARBA00012239"/>
    </source>
</evidence>
<dbReference type="GO" id="GO:0030170">
    <property type="term" value="F:pyridoxal phosphate binding"/>
    <property type="evidence" value="ECO:0007669"/>
    <property type="project" value="InterPro"/>
</dbReference>
<dbReference type="CDD" id="cd06453">
    <property type="entry name" value="SufS_like"/>
    <property type="match status" value="1"/>
</dbReference>
<evidence type="ECO:0000256" key="6">
    <source>
        <dbReference type="ARBA" id="ARBA00050776"/>
    </source>
</evidence>
<dbReference type="InterPro" id="IPR000192">
    <property type="entry name" value="Aminotrans_V_dom"/>
</dbReference>
<dbReference type="PANTHER" id="PTHR43586:SF8">
    <property type="entry name" value="CYSTEINE DESULFURASE 1, CHLOROPLASTIC"/>
    <property type="match status" value="1"/>
</dbReference>
<comment type="cofactor">
    <cofactor evidence="1">
        <name>pyridoxal 5'-phosphate</name>
        <dbReference type="ChEBI" id="CHEBI:597326"/>
    </cofactor>
</comment>
<evidence type="ECO:0000259" key="7">
    <source>
        <dbReference type="Pfam" id="PF00266"/>
    </source>
</evidence>
<gene>
    <name evidence="8" type="ORF">METZ01_LOCUS271193</name>
</gene>
<dbReference type="GO" id="GO:0031071">
    <property type="term" value="F:cysteine desulfurase activity"/>
    <property type="evidence" value="ECO:0007669"/>
    <property type="project" value="UniProtKB-EC"/>
</dbReference>
<reference evidence="8" key="1">
    <citation type="submission" date="2018-05" db="EMBL/GenBank/DDBJ databases">
        <authorList>
            <person name="Lanie J.A."/>
            <person name="Ng W.-L."/>
            <person name="Kazmierczak K.M."/>
            <person name="Andrzejewski T.M."/>
            <person name="Davidsen T.M."/>
            <person name="Wayne K.J."/>
            <person name="Tettelin H."/>
            <person name="Glass J.I."/>
            <person name="Rusch D."/>
            <person name="Podicherti R."/>
            <person name="Tsui H.-C.T."/>
            <person name="Winkler M.E."/>
        </authorList>
    </citation>
    <scope>NUCLEOTIDE SEQUENCE</scope>
</reference>
<feature type="domain" description="Aminotransferase class V" evidence="7">
    <location>
        <begin position="30"/>
        <end position="351"/>
    </location>
</feature>
<dbReference type="InterPro" id="IPR020578">
    <property type="entry name" value="Aminotrans_V_PyrdxlP_BS"/>
</dbReference>
<dbReference type="InterPro" id="IPR015424">
    <property type="entry name" value="PyrdxlP-dep_Trfase"/>
</dbReference>
<dbReference type="GO" id="GO:0006534">
    <property type="term" value="P:cysteine metabolic process"/>
    <property type="evidence" value="ECO:0007669"/>
    <property type="project" value="InterPro"/>
</dbReference>
<dbReference type="Gene3D" id="3.40.640.10">
    <property type="entry name" value="Type I PLP-dependent aspartate aminotransferase-like (Major domain)"/>
    <property type="match status" value="1"/>
</dbReference>
<dbReference type="AlphaFoldDB" id="A0A382K2H4"/>
<dbReference type="PIRSF" id="PIRSF005572">
    <property type="entry name" value="NifS"/>
    <property type="match status" value="1"/>
</dbReference>
<proteinExistence type="inferred from homology"/>
<name>A0A382K2H4_9ZZZZ</name>
<dbReference type="InterPro" id="IPR015421">
    <property type="entry name" value="PyrdxlP-dep_Trfase_major"/>
</dbReference>
<comment type="similarity">
    <text evidence="2">Belongs to the class-V pyridoxal-phosphate-dependent aminotransferase family. Csd subfamily.</text>
</comment>